<organism evidence="9 10">
    <name type="scientific">Paecilomyces lecythidis</name>
    <dbReference type="NCBI Taxonomy" id="3004212"/>
    <lineage>
        <taxon>Eukaryota</taxon>
        <taxon>Fungi</taxon>
        <taxon>Dikarya</taxon>
        <taxon>Ascomycota</taxon>
        <taxon>Pezizomycotina</taxon>
        <taxon>Eurotiomycetes</taxon>
        <taxon>Eurotiomycetidae</taxon>
        <taxon>Eurotiales</taxon>
        <taxon>Thermoascaceae</taxon>
        <taxon>Paecilomyces</taxon>
    </lineage>
</organism>
<evidence type="ECO:0000256" key="8">
    <source>
        <dbReference type="SAM" id="Phobius"/>
    </source>
</evidence>
<protein>
    <submittedName>
        <fullName evidence="9">Vitamin B6 transporter</fullName>
    </submittedName>
</protein>
<dbReference type="Proteomes" id="UP001583193">
    <property type="component" value="Unassembled WGS sequence"/>
</dbReference>
<proteinExistence type="inferred from homology"/>
<evidence type="ECO:0000256" key="2">
    <source>
        <dbReference type="ARBA" id="ARBA00008974"/>
    </source>
</evidence>
<keyword evidence="6 8" id="KW-0472">Membrane</keyword>
<reference evidence="9 10" key="1">
    <citation type="journal article" date="2024" name="IMA Fungus">
        <title>IMA Genome - F19 : A genome assembly and annotation guide to empower mycologists, including annotated draft genome sequences of Ceratocystis pirilliformis, Diaporthe australafricana, Fusarium ophioides, Paecilomyces lecythidis, and Sporothrix stenoceras.</title>
        <authorList>
            <person name="Aylward J."/>
            <person name="Wilson A.M."/>
            <person name="Visagie C.M."/>
            <person name="Spraker J."/>
            <person name="Barnes I."/>
            <person name="Buitendag C."/>
            <person name="Ceriani C."/>
            <person name="Del Mar Angel L."/>
            <person name="du Plessis D."/>
            <person name="Fuchs T."/>
            <person name="Gasser K."/>
            <person name="Kramer D."/>
            <person name="Li W."/>
            <person name="Munsamy K."/>
            <person name="Piso A."/>
            <person name="Price J.L."/>
            <person name="Sonnekus B."/>
            <person name="Thomas C."/>
            <person name="van der Nest A."/>
            <person name="van Dijk A."/>
            <person name="van Heerden A."/>
            <person name="van Vuuren N."/>
            <person name="Yilmaz N."/>
            <person name="Duong T.A."/>
            <person name="van der Merwe N.A."/>
            <person name="Wingfield M.J."/>
            <person name="Wingfield B.D."/>
        </authorList>
    </citation>
    <scope>NUCLEOTIDE SEQUENCE [LARGE SCALE GENOMIC DNA]</scope>
    <source>
        <strain evidence="9 10">CMW 18167</strain>
    </source>
</reference>
<comment type="similarity">
    <text evidence="2">Belongs to the purine-cytosine permease (2.A.39) family.</text>
</comment>
<dbReference type="PANTHER" id="PTHR31806">
    <property type="entry name" value="PURINE-CYTOSINE PERMEASE FCY2-RELATED"/>
    <property type="match status" value="1"/>
</dbReference>
<sequence length="136" mass="14742">MDPDMEKSGVPTRDVTQYDSEELGSSSTTPASKWLDWFNHIEDLAGIEARGIERVPEEERHKGGTREYMQMMLLWLSANLTANNTTVGILGPLVFGLGFTDAALCATFGGFLGAAGVGFTSMWGPRSGNRTLVDPL</sequence>
<name>A0ABR3YCP5_9EURO</name>
<feature type="region of interest" description="Disordered" evidence="7">
    <location>
        <begin position="1"/>
        <end position="31"/>
    </location>
</feature>
<dbReference type="EMBL" id="JAVDPF010000002">
    <property type="protein sequence ID" value="KAL1885568.1"/>
    <property type="molecule type" value="Genomic_DNA"/>
</dbReference>
<evidence type="ECO:0000256" key="1">
    <source>
        <dbReference type="ARBA" id="ARBA00004141"/>
    </source>
</evidence>
<accession>A0ABR3YCP5</accession>
<dbReference type="PANTHER" id="PTHR31806:SF8">
    <property type="entry name" value="TRANSPORTER, PUTATIVE (AFU_ORTHOLOGUE AFUA_2G03000)-RELATED"/>
    <property type="match status" value="1"/>
</dbReference>
<dbReference type="InterPro" id="IPR001248">
    <property type="entry name" value="Pur-cyt_permease"/>
</dbReference>
<keyword evidence="5 8" id="KW-1133">Transmembrane helix</keyword>
<evidence type="ECO:0000256" key="4">
    <source>
        <dbReference type="ARBA" id="ARBA00022692"/>
    </source>
</evidence>
<evidence type="ECO:0000313" key="10">
    <source>
        <dbReference type="Proteomes" id="UP001583193"/>
    </source>
</evidence>
<evidence type="ECO:0000313" key="9">
    <source>
        <dbReference type="EMBL" id="KAL1885568.1"/>
    </source>
</evidence>
<keyword evidence="4 8" id="KW-0812">Transmembrane</keyword>
<comment type="caution">
    <text evidence="9">The sequence shown here is derived from an EMBL/GenBank/DDBJ whole genome shotgun (WGS) entry which is preliminary data.</text>
</comment>
<feature type="transmembrane region" description="Helical" evidence="8">
    <location>
        <begin position="101"/>
        <end position="123"/>
    </location>
</feature>
<evidence type="ECO:0000256" key="5">
    <source>
        <dbReference type="ARBA" id="ARBA00022989"/>
    </source>
</evidence>
<comment type="subcellular location">
    <subcellularLocation>
        <location evidence="1">Membrane</location>
        <topology evidence="1">Multi-pass membrane protein</topology>
    </subcellularLocation>
</comment>
<feature type="compositionally biased region" description="Polar residues" evidence="7">
    <location>
        <begin position="14"/>
        <end position="31"/>
    </location>
</feature>
<gene>
    <name evidence="9" type="primary">TPN1_2</name>
    <name evidence="9" type="ORF">Plec18167_001063</name>
</gene>
<evidence type="ECO:0000256" key="3">
    <source>
        <dbReference type="ARBA" id="ARBA00022448"/>
    </source>
</evidence>
<feature type="transmembrane region" description="Helical" evidence="8">
    <location>
        <begin position="72"/>
        <end position="95"/>
    </location>
</feature>
<dbReference type="Pfam" id="PF02133">
    <property type="entry name" value="Transp_cyt_pur"/>
    <property type="match status" value="1"/>
</dbReference>
<evidence type="ECO:0000256" key="6">
    <source>
        <dbReference type="ARBA" id="ARBA00023136"/>
    </source>
</evidence>
<dbReference type="Gene3D" id="1.10.4160.10">
    <property type="entry name" value="Hydantoin permease"/>
    <property type="match status" value="1"/>
</dbReference>
<dbReference type="InterPro" id="IPR026030">
    <property type="entry name" value="Pur-cyt_permease_Fcy2/21/22"/>
</dbReference>
<keyword evidence="3" id="KW-0813">Transport</keyword>
<evidence type="ECO:0000256" key="7">
    <source>
        <dbReference type="SAM" id="MobiDB-lite"/>
    </source>
</evidence>
<keyword evidence="10" id="KW-1185">Reference proteome</keyword>